<proteinExistence type="predicted"/>
<gene>
    <name evidence="1" type="ORF">BV25DRAFT_966234</name>
</gene>
<name>A0ACB8SXA6_9AGAM</name>
<sequence length="92" mass="10970">MILQKHFGVLQRLLFLSFASRASALREEKNRRTRIELLYYAWGPCYVHSGAQRYTTVQHERLPSRTPYTHRHYKSPPFVNNETPGHRIRDCL</sequence>
<evidence type="ECO:0000313" key="1">
    <source>
        <dbReference type="EMBL" id="KAI0060466.1"/>
    </source>
</evidence>
<protein>
    <submittedName>
        <fullName evidence="1">Uncharacterized protein</fullName>
    </submittedName>
</protein>
<reference evidence="1" key="1">
    <citation type="submission" date="2021-03" db="EMBL/GenBank/DDBJ databases">
        <authorList>
            <consortium name="DOE Joint Genome Institute"/>
            <person name="Ahrendt S."/>
            <person name="Looney B.P."/>
            <person name="Miyauchi S."/>
            <person name="Morin E."/>
            <person name="Drula E."/>
            <person name="Courty P.E."/>
            <person name="Chicoki N."/>
            <person name="Fauchery L."/>
            <person name="Kohler A."/>
            <person name="Kuo A."/>
            <person name="Labutti K."/>
            <person name="Pangilinan J."/>
            <person name="Lipzen A."/>
            <person name="Riley R."/>
            <person name="Andreopoulos W."/>
            <person name="He G."/>
            <person name="Johnson J."/>
            <person name="Barry K.W."/>
            <person name="Grigoriev I.V."/>
            <person name="Nagy L."/>
            <person name="Hibbett D."/>
            <person name="Henrissat B."/>
            <person name="Matheny P.B."/>
            <person name="Labbe J."/>
            <person name="Martin F."/>
        </authorList>
    </citation>
    <scope>NUCLEOTIDE SEQUENCE</scope>
    <source>
        <strain evidence="1">HHB10654</strain>
    </source>
</reference>
<dbReference type="EMBL" id="MU277219">
    <property type="protein sequence ID" value="KAI0060466.1"/>
    <property type="molecule type" value="Genomic_DNA"/>
</dbReference>
<dbReference type="Proteomes" id="UP000814140">
    <property type="component" value="Unassembled WGS sequence"/>
</dbReference>
<comment type="caution">
    <text evidence="1">The sequence shown here is derived from an EMBL/GenBank/DDBJ whole genome shotgun (WGS) entry which is preliminary data.</text>
</comment>
<evidence type="ECO:0000313" key="2">
    <source>
        <dbReference type="Proteomes" id="UP000814140"/>
    </source>
</evidence>
<reference evidence="1" key="2">
    <citation type="journal article" date="2022" name="New Phytol.">
        <title>Evolutionary transition to the ectomycorrhizal habit in the genomes of a hyperdiverse lineage of mushroom-forming fungi.</title>
        <authorList>
            <person name="Looney B."/>
            <person name="Miyauchi S."/>
            <person name="Morin E."/>
            <person name="Drula E."/>
            <person name="Courty P.E."/>
            <person name="Kohler A."/>
            <person name="Kuo A."/>
            <person name="LaButti K."/>
            <person name="Pangilinan J."/>
            <person name="Lipzen A."/>
            <person name="Riley R."/>
            <person name="Andreopoulos W."/>
            <person name="He G."/>
            <person name="Johnson J."/>
            <person name="Nolan M."/>
            <person name="Tritt A."/>
            <person name="Barry K.W."/>
            <person name="Grigoriev I.V."/>
            <person name="Nagy L.G."/>
            <person name="Hibbett D."/>
            <person name="Henrissat B."/>
            <person name="Matheny P.B."/>
            <person name="Labbe J."/>
            <person name="Martin F.M."/>
        </authorList>
    </citation>
    <scope>NUCLEOTIDE SEQUENCE</scope>
    <source>
        <strain evidence="1">HHB10654</strain>
    </source>
</reference>
<keyword evidence="2" id="KW-1185">Reference proteome</keyword>
<organism evidence="1 2">
    <name type="scientific">Artomyces pyxidatus</name>
    <dbReference type="NCBI Taxonomy" id="48021"/>
    <lineage>
        <taxon>Eukaryota</taxon>
        <taxon>Fungi</taxon>
        <taxon>Dikarya</taxon>
        <taxon>Basidiomycota</taxon>
        <taxon>Agaricomycotina</taxon>
        <taxon>Agaricomycetes</taxon>
        <taxon>Russulales</taxon>
        <taxon>Auriscalpiaceae</taxon>
        <taxon>Artomyces</taxon>
    </lineage>
</organism>
<accession>A0ACB8SXA6</accession>